<dbReference type="Proteomes" id="UP000051298">
    <property type="component" value="Unassembled WGS sequence"/>
</dbReference>
<evidence type="ECO:0000256" key="1">
    <source>
        <dbReference type="SAM" id="Phobius"/>
    </source>
</evidence>
<dbReference type="RefSeq" id="WP_072936793.1">
    <property type="nucleotide sequence ID" value="NZ_CYRX01000005.1"/>
</dbReference>
<organism evidence="3 4">
    <name type="scientific">Thalassobacter stenotrophicus</name>
    <dbReference type="NCBI Taxonomy" id="266809"/>
    <lineage>
        <taxon>Bacteria</taxon>
        <taxon>Pseudomonadati</taxon>
        <taxon>Pseudomonadota</taxon>
        <taxon>Alphaproteobacteria</taxon>
        <taxon>Rhodobacterales</taxon>
        <taxon>Roseobacteraceae</taxon>
        <taxon>Thalassobacter</taxon>
    </lineage>
</organism>
<reference evidence="3 4" key="1">
    <citation type="submission" date="2015-09" db="EMBL/GenBank/DDBJ databases">
        <authorList>
            <consortium name="Swine Surveillance"/>
        </authorList>
    </citation>
    <scope>NUCLEOTIDE SEQUENCE [LARGE SCALE GENOMIC DNA]</scope>
    <source>
        <strain evidence="3 4">CECT 5294</strain>
    </source>
</reference>
<keyword evidence="1" id="KW-0812">Transmembrane</keyword>
<keyword evidence="1" id="KW-1133">Transmembrane helix</keyword>
<keyword evidence="2" id="KW-0732">Signal</keyword>
<dbReference type="eggNOG" id="COG2370">
    <property type="taxonomic scope" value="Bacteria"/>
</dbReference>
<evidence type="ECO:0000256" key="2">
    <source>
        <dbReference type="SAM" id="SignalP"/>
    </source>
</evidence>
<keyword evidence="1" id="KW-0472">Membrane</keyword>
<feature type="transmembrane region" description="Helical" evidence="1">
    <location>
        <begin position="204"/>
        <end position="225"/>
    </location>
</feature>
<gene>
    <name evidence="3" type="ORF">THS5294_00060</name>
</gene>
<dbReference type="AlphaFoldDB" id="A0A0P1EV42"/>
<feature type="signal peptide" evidence="2">
    <location>
        <begin position="1"/>
        <end position="24"/>
    </location>
</feature>
<evidence type="ECO:0008006" key="5">
    <source>
        <dbReference type="Google" id="ProtNLM"/>
    </source>
</evidence>
<accession>A0A0P1EV42</accession>
<feature type="transmembrane region" description="Helical" evidence="1">
    <location>
        <begin position="232"/>
        <end position="251"/>
    </location>
</feature>
<sequence>MGRVLTSILTMMTLLMGLSFGASAHEVRPSVADITVAQDDVTVQLTIMLEPVLAGIDLGAVEDTDESALSDQNDALRGLDPAALRAEFDAAWPTIAQSIVMRAGDAPLTPEVTAVMIPEAGDTDLPRDTILTLVAPLPAGDAPVVFGLAAELGSVAVRQQAEGASYSAFLQGGAVSDPLPRGEIAAQSTADVVTKYVISGFEHIIPLGIDHILFVLGLFFFSLAWRPLLWQVSAFTLAHTITLAMATLGVVTVSPAIVEPLIAASIAYVAIENIFHKQDRTIGWSRIAVVFGFGLLHGLGFASVLGDFGLNDGQFIVSLIAFNVGVELGQIAVIAVAFLAVGIWAGRKAWYRPYVVVPMSAAIAVVGLWWAFERTFLA</sequence>
<feature type="transmembrane region" description="Helical" evidence="1">
    <location>
        <begin position="287"/>
        <end position="309"/>
    </location>
</feature>
<dbReference type="STRING" id="266809.PM03_06545"/>
<protein>
    <recommendedName>
        <fullName evidence="5">HupE / UreJ protein</fullName>
    </recommendedName>
</protein>
<feature type="chain" id="PRO_5006061943" description="HupE / UreJ protein" evidence="2">
    <location>
        <begin position="25"/>
        <end position="378"/>
    </location>
</feature>
<evidence type="ECO:0000313" key="3">
    <source>
        <dbReference type="EMBL" id="CUH58782.1"/>
    </source>
</evidence>
<feature type="transmembrane region" description="Helical" evidence="1">
    <location>
        <begin position="315"/>
        <end position="341"/>
    </location>
</feature>
<dbReference type="InterPro" id="IPR032809">
    <property type="entry name" value="Put_HupE_UreJ"/>
</dbReference>
<dbReference type="EMBL" id="CYRX01000005">
    <property type="protein sequence ID" value="CUH58782.1"/>
    <property type="molecule type" value="Genomic_DNA"/>
</dbReference>
<evidence type="ECO:0000313" key="4">
    <source>
        <dbReference type="Proteomes" id="UP000051298"/>
    </source>
</evidence>
<feature type="transmembrane region" description="Helical" evidence="1">
    <location>
        <begin position="353"/>
        <end position="372"/>
    </location>
</feature>
<dbReference type="Pfam" id="PF13795">
    <property type="entry name" value="HupE_UreJ_2"/>
    <property type="match status" value="1"/>
</dbReference>
<name>A0A0P1EV42_9RHOB</name>
<proteinExistence type="predicted"/>